<feature type="repeat" description="ANK" evidence="3">
    <location>
        <begin position="311"/>
        <end position="343"/>
    </location>
</feature>
<feature type="repeat" description="ANK" evidence="3">
    <location>
        <begin position="141"/>
        <end position="174"/>
    </location>
</feature>
<sequence>MLTTKHTTSFSQEEKDLQAVTTLGEEQQVAKAQPQPSLKRAKRFDLDGGLLSIITDVMAAGAMENEGVFNAITNVITNKELLNTIANMTTNDNTTEPITEGAMKANGGWTPLHSAAYFGQLDIVKFLINTRGADFNAKTDQGWTPLLLAVQKGNLDVVKYLVDEKGADFTLKNSYGNTPLHFAASSGKLDVAKYLIDEKGVDFNLKDSYGNTPLHFAASSGNLDLVKYLVDEKGADFNLKNYHGRTSLHKAANSGNLNVMEYLIDTKGADFNLKDSYGWTPLHFAAYFGKLGAAKYLVDEKGADFTLKDSHGKTPLHRAAEGGKLDVVKYLVDQGADFTLKDGFGKTPLYLAVQNNHPDLAKYLVDQGADFNLPDNDGITPLQLVTSFGNSDLFESEGKNRSRRDVQKDMEKILELQKMEMANIINITGTNSKATSGAGRATLWMPQFIRSMVQGVYGLISAKPVISAVIGHGRGNQKTINPSSTEACVQGNASVLLLLAQNFSDRNCPKFRDVTFEETQNDVQSNALNITDKFEECIREKYGIRAYESIDLFEMHLEISKAMINGSCSKVPGIILSYATSIVGSKKAEVITFQVLESVANAVNQTSELPTCLHDVTVENGLRNHGKEAV</sequence>
<keyword evidence="2 3" id="KW-0040">ANK repeat</keyword>
<dbReference type="Pfam" id="PF13637">
    <property type="entry name" value="Ank_4"/>
    <property type="match status" value="1"/>
</dbReference>
<feature type="repeat" description="ANK" evidence="3">
    <location>
        <begin position="344"/>
        <end position="376"/>
    </location>
</feature>
<organism evidence="4 5">
    <name type="scientific">Cinara cedri</name>
    <dbReference type="NCBI Taxonomy" id="506608"/>
    <lineage>
        <taxon>Eukaryota</taxon>
        <taxon>Metazoa</taxon>
        <taxon>Ecdysozoa</taxon>
        <taxon>Arthropoda</taxon>
        <taxon>Hexapoda</taxon>
        <taxon>Insecta</taxon>
        <taxon>Pterygota</taxon>
        <taxon>Neoptera</taxon>
        <taxon>Paraneoptera</taxon>
        <taxon>Hemiptera</taxon>
        <taxon>Sternorrhyncha</taxon>
        <taxon>Aphidomorpha</taxon>
        <taxon>Aphidoidea</taxon>
        <taxon>Aphididae</taxon>
        <taxon>Lachninae</taxon>
        <taxon>Cinara</taxon>
    </lineage>
</organism>
<dbReference type="PANTHER" id="PTHR24188">
    <property type="entry name" value="ANKYRIN REPEAT PROTEIN"/>
    <property type="match status" value="1"/>
</dbReference>
<evidence type="ECO:0000256" key="3">
    <source>
        <dbReference type="PROSITE-ProRule" id="PRU00023"/>
    </source>
</evidence>
<gene>
    <name evidence="4" type="ORF">CINCED_3A017740</name>
</gene>
<keyword evidence="5" id="KW-1185">Reference proteome</keyword>
<accession>A0A5E4MKK9</accession>
<evidence type="ECO:0000256" key="2">
    <source>
        <dbReference type="ARBA" id="ARBA00023043"/>
    </source>
</evidence>
<dbReference type="PROSITE" id="PS50297">
    <property type="entry name" value="ANK_REP_REGION"/>
    <property type="match status" value="8"/>
</dbReference>
<dbReference type="PANTHER" id="PTHR24188:SF29">
    <property type="entry name" value="GH09064P"/>
    <property type="match status" value="1"/>
</dbReference>
<dbReference type="EMBL" id="CABPRJ010000553">
    <property type="protein sequence ID" value="VVC30942.1"/>
    <property type="molecule type" value="Genomic_DNA"/>
</dbReference>
<dbReference type="Pfam" id="PF12796">
    <property type="entry name" value="Ank_2"/>
    <property type="match status" value="2"/>
</dbReference>
<evidence type="ECO:0000256" key="1">
    <source>
        <dbReference type="ARBA" id="ARBA00022737"/>
    </source>
</evidence>
<dbReference type="PROSITE" id="PS50088">
    <property type="entry name" value="ANK_REPEAT"/>
    <property type="match status" value="8"/>
</dbReference>
<dbReference type="PRINTS" id="PR01415">
    <property type="entry name" value="ANKYRIN"/>
</dbReference>
<keyword evidence="1" id="KW-0677">Repeat</keyword>
<name>A0A5E4MKK9_9HEMI</name>
<dbReference type="InterPro" id="IPR036770">
    <property type="entry name" value="Ankyrin_rpt-contain_sf"/>
</dbReference>
<evidence type="ECO:0000313" key="5">
    <source>
        <dbReference type="Proteomes" id="UP000325440"/>
    </source>
</evidence>
<proteinExistence type="predicted"/>
<dbReference type="SUPFAM" id="SSF48403">
    <property type="entry name" value="Ankyrin repeat"/>
    <property type="match status" value="1"/>
</dbReference>
<dbReference type="SMART" id="SM00248">
    <property type="entry name" value="ANK"/>
    <property type="match status" value="8"/>
</dbReference>
<feature type="repeat" description="ANK" evidence="3">
    <location>
        <begin position="209"/>
        <end position="242"/>
    </location>
</feature>
<feature type="repeat" description="ANK" evidence="3">
    <location>
        <begin position="277"/>
        <end position="310"/>
    </location>
</feature>
<dbReference type="AlphaFoldDB" id="A0A5E4MKK9"/>
<dbReference type="OrthoDB" id="6380347at2759"/>
<protein>
    <submittedName>
        <fullName evidence="4">Ankyrin repeat-containing domain,Ankyrin repeat</fullName>
    </submittedName>
</protein>
<feature type="repeat" description="ANK" evidence="3">
    <location>
        <begin position="107"/>
        <end position="140"/>
    </location>
</feature>
<dbReference type="InterPro" id="IPR002110">
    <property type="entry name" value="Ankyrin_rpt"/>
</dbReference>
<evidence type="ECO:0000313" key="4">
    <source>
        <dbReference type="EMBL" id="VVC30942.1"/>
    </source>
</evidence>
<feature type="repeat" description="ANK" evidence="3">
    <location>
        <begin position="243"/>
        <end position="276"/>
    </location>
</feature>
<dbReference type="Proteomes" id="UP000325440">
    <property type="component" value="Unassembled WGS sequence"/>
</dbReference>
<feature type="repeat" description="ANK" evidence="3">
    <location>
        <begin position="175"/>
        <end position="208"/>
    </location>
</feature>
<dbReference type="Pfam" id="PF00023">
    <property type="entry name" value="Ank"/>
    <property type="match status" value="1"/>
</dbReference>
<reference evidence="4 5" key="1">
    <citation type="submission" date="2019-08" db="EMBL/GenBank/DDBJ databases">
        <authorList>
            <person name="Alioto T."/>
            <person name="Alioto T."/>
            <person name="Gomez Garrido J."/>
        </authorList>
    </citation>
    <scope>NUCLEOTIDE SEQUENCE [LARGE SCALE GENOMIC DNA]</scope>
</reference>
<dbReference type="Gene3D" id="1.25.40.20">
    <property type="entry name" value="Ankyrin repeat-containing domain"/>
    <property type="match status" value="4"/>
</dbReference>